<feature type="compositionally biased region" description="Polar residues" evidence="2">
    <location>
        <begin position="345"/>
        <end position="364"/>
    </location>
</feature>
<feature type="domain" description="C2H2-type" evidence="3">
    <location>
        <begin position="464"/>
        <end position="487"/>
    </location>
</feature>
<feature type="compositionally biased region" description="Basic and acidic residues" evidence="2">
    <location>
        <begin position="442"/>
        <end position="452"/>
    </location>
</feature>
<proteinExistence type="predicted"/>
<dbReference type="OrthoDB" id="8922241at2759"/>
<feature type="compositionally biased region" description="Basic residues" evidence="2">
    <location>
        <begin position="235"/>
        <end position="246"/>
    </location>
</feature>
<feature type="compositionally biased region" description="Acidic residues" evidence="2">
    <location>
        <begin position="394"/>
        <end position="404"/>
    </location>
</feature>
<dbReference type="GO" id="GO:0008270">
    <property type="term" value="F:zinc ion binding"/>
    <property type="evidence" value="ECO:0007669"/>
    <property type="project" value="UniProtKB-KW"/>
</dbReference>
<dbReference type="OMA" id="AGRRCEM"/>
<evidence type="ECO:0000313" key="5">
    <source>
        <dbReference type="Proteomes" id="UP000218811"/>
    </source>
</evidence>
<feature type="compositionally biased region" description="Low complexity" evidence="2">
    <location>
        <begin position="258"/>
        <end position="267"/>
    </location>
</feature>
<dbReference type="PROSITE" id="PS50157">
    <property type="entry name" value="ZINC_FINGER_C2H2_2"/>
    <property type="match status" value="1"/>
</dbReference>
<gene>
    <name evidence="4" type="ORF">WOLCODRAFT_166486</name>
</gene>
<feature type="compositionally biased region" description="Basic and acidic residues" evidence="2">
    <location>
        <begin position="562"/>
        <end position="576"/>
    </location>
</feature>
<feature type="compositionally biased region" description="Basic residues" evidence="2">
    <location>
        <begin position="453"/>
        <end position="463"/>
    </location>
</feature>
<evidence type="ECO:0000313" key="4">
    <source>
        <dbReference type="EMBL" id="PCH35780.1"/>
    </source>
</evidence>
<keyword evidence="1" id="KW-0863">Zinc-finger</keyword>
<evidence type="ECO:0000256" key="2">
    <source>
        <dbReference type="SAM" id="MobiDB-lite"/>
    </source>
</evidence>
<dbReference type="Proteomes" id="UP000218811">
    <property type="component" value="Unassembled WGS sequence"/>
</dbReference>
<protein>
    <recommendedName>
        <fullName evidence="3">C2H2-type domain-containing protein</fullName>
    </recommendedName>
</protein>
<evidence type="ECO:0000256" key="1">
    <source>
        <dbReference type="PROSITE-ProRule" id="PRU00042"/>
    </source>
</evidence>
<name>A0A2H3J0K3_WOLCO</name>
<dbReference type="AlphaFoldDB" id="A0A2H3J0K3"/>
<reference evidence="4 5" key="1">
    <citation type="journal article" date="2012" name="Science">
        <title>The Paleozoic origin of enzymatic lignin decomposition reconstructed from 31 fungal genomes.</title>
        <authorList>
            <person name="Floudas D."/>
            <person name="Binder M."/>
            <person name="Riley R."/>
            <person name="Barry K."/>
            <person name="Blanchette R.A."/>
            <person name="Henrissat B."/>
            <person name="Martinez A.T."/>
            <person name="Otillar R."/>
            <person name="Spatafora J.W."/>
            <person name="Yadav J.S."/>
            <person name="Aerts A."/>
            <person name="Benoit I."/>
            <person name="Boyd A."/>
            <person name="Carlson A."/>
            <person name="Copeland A."/>
            <person name="Coutinho P.M."/>
            <person name="de Vries R.P."/>
            <person name="Ferreira P."/>
            <person name="Findley K."/>
            <person name="Foster B."/>
            <person name="Gaskell J."/>
            <person name="Glotzer D."/>
            <person name="Gorecki P."/>
            <person name="Heitman J."/>
            <person name="Hesse C."/>
            <person name="Hori C."/>
            <person name="Igarashi K."/>
            <person name="Jurgens J.A."/>
            <person name="Kallen N."/>
            <person name="Kersten P."/>
            <person name="Kohler A."/>
            <person name="Kuees U."/>
            <person name="Kumar T.K.A."/>
            <person name="Kuo A."/>
            <person name="LaButti K."/>
            <person name="Larrondo L.F."/>
            <person name="Lindquist E."/>
            <person name="Ling A."/>
            <person name="Lombard V."/>
            <person name="Lucas S."/>
            <person name="Lundell T."/>
            <person name="Martin R."/>
            <person name="McLaughlin D.J."/>
            <person name="Morgenstern I."/>
            <person name="Morin E."/>
            <person name="Murat C."/>
            <person name="Nagy L.G."/>
            <person name="Nolan M."/>
            <person name="Ohm R.A."/>
            <person name="Patyshakuliyeva A."/>
            <person name="Rokas A."/>
            <person name="Ruiz-Duenas F.J."/>
            <person name="Sabat G."/>
            <person name="Salamov A."/>
            <person name="Samejima M."/>
            <person name="Schmutz J."/>
            <person name="Slot J.C."/>
            <person name="St John F."/>
            <person name="Stenlid J."/>
            <person name="Sun H."/>
            <person name="Sun S."/>
            <person name="Syed K."/>
            <person name="Tsang A."/>
            <person name="Wiebenga A."/>
            <person name="Young D."/>
            <person name="Pisabarro A."/>
            <person name="Eastwood D.C."/>
            <person name="Martin F."/>
            <person name="Cullen D."/>
            <person name="Grigoriev I.V."/>
            <person name="Hibbett D.S."/>
        </authorList>
    </citation>
    <scope>NUCLEOTIDE SEQUENCE [LARGE SCALE GENOMIC DNA]</scope>
    <source>
        <strain evidence="4 5">MD-104</strain>
    </source>
</reference>
<sequence>MHTLRNAARAAPELAHVTNLAEAALNVLGVAEQGTVQPDEVPAFIPANTDTETNGAYIPQATVAHAESSRTELITAAAEAATNAPVDAFAASSIRTRGNGIDVLGAMRDHSRMAQLYEPVGLLVPAYSIPSAIAAEYTVSPTSQEAFGHVIPAELHHVRAPIGADNPNVRATNAGSASFEAPTRTQTAPAGHRVRRGRPPAVPQQSRRRISNSIENEPETARLQPEEKFDPSQIRRGRVLPGRRPRGGAETSPPPAPNVTGPPVAGPSRPLRAGKVPVKRIPTESADVAPLVEVGNARRTRRGGQTPAPAVLMNEVPVAGSSRPRRDRGARNADEDEDEDDEYKPTSTSRYQSRKASGNKTNAVQKRARILRVEDENEEGPPVAPGRPKRKSEDDDDDNVEDDSDKPKRKRTKVIDDSDEDEWKPSPSPLSTRTAGRRVRKLLGEGQHDQNRSKARSRNAKSIHKCSKCEKTFTVEKDRNRHFESVHLKATWPCPCCKVSQCRRDALKRHVMSRNAAACREKVIKLCGVASINQVDYDFFKVKGSTDSETPGEPGGGTAEPGHNDPGDTNEFKDAA</sequence>
<dbReference type="Gene3D" id="3.30.160.60">
    <property type="entry name" value="Classic Zinc Finger"/>
    <property type="match status" value="1"/>
</dbReference>
<accession>A0A2H3J0K3</accession>
<keyword evidence="1" id="KW-0862">Zinc</keyword>
<feature type="region of interest" description="Disordered" evidence="2">
    <location>
        <begin position="163"/>
        <end position="463"/>
    </location>
</feature>
<dbReference type="PROSITE" id="PS00028">
    <property type="entry name" value="ZINC_FINGER_C2H2_1"/>
    <property type="match status" value="1"/>
</dbReference>
<keyword evidence="1" id="KW-0479">Metal-binding</keyword>
<organism evidence="4 5">
    <name type="scientific">Wolfiporia cocos (strain MD-104)</name>
    <name type="common">Brown rot fungus</name>
    <dbReference type="NCBI Taxonomy" id="742152"/>
    <lineage>
        <taxon>Eukaryota</taxon>
        <taxon>Fungi</taxon>
        <taxon>Dikarya</taxon>
        <taxon>Basidiomycota</taxon>
        <taxon>Agaricomycotina</taxon>
        <taxon>Agaricomycetes</taxon>
        <taxon>Polyporales</taxon>
        <taxon>Phaeolaceae</taxon>
        <taxon>Wolfiporia</taxon>
    </lineage>
</organism>
<dbReference type="EMBL" id="KB467854">
    <property type="protein sequence ID" value="PCH35780.1"/>
    <property type="molecule type" value="Genomic_DNA"/>
</dbReference>
<evidence type="ECO:0000259" key="3">
    <source>
        <dbReference type="PROSITE" id="PS50157"/>
    </source>
</evidence>
<dbReference type="InterPro" id="IPR013087">
    <property type="entry name" value="Znf_C2H2_type"/>
</dbReference>
<feature type="region of interest" description="Disordered" evidence="2">
    <location>
        <begin position="543"/>
        <end position="576"/>
    </location>
</feature>
<keyword evidence="5" id="KW-1185">Reference proteome</keyword>